<dbReference type="Pfam" id="PF07664">
    <property type="entry name" value="FeoB_C"/>
    <property type="match status" value="1"/>
</dbReference>
<evidence type="ECO:0000256" key="12">
    <source>
        <dbReference type="NCBIfam" id="TIGR00437"/>
    </source>
</evidence>
<keyword evidence="3" id="KW-1003">Cell membrane</keyword>
<evidence type="ECO:0000313" key="15">
    <source>
        <dbReference type="EMBL" id="MBK1631614.1"/>
    </source>
</evidence>
<dbReference type="RefSeq" id="WP_200238118.1">
    <property type="nucleotide sequence ID" value="NZ_NRRV01000029.1"/>
</dbReference>
<keyword evidence="8 13" id="KW-0408">Iron</keyword>
<dbReference type="InterPro" id="IPR050860">
    <property type="entry name" value="FeoB_GTPase"/>
</dbReference>
<keyword evidence="11 13" id="KW-0472">Membrane</keyword>
<feature type="transmembrane region" description="Helical" evidence="13">
    <location>
        <begin position="320"/>
        <end position="338"/>
    </location>
</feature>
<feature type="transmembrane region" description="Helical" evidence="13">
    <location>
        <begin position="394"/>
        <end position="417"/>
    </location>
</feature>
<dbReference type="Pfam" id="PF17910">
    <property type="entry name" value="FeoB_Cyto"/>
    <property type="match status" value="1"/>
</dbReference>
<feature type="transmembrane region" description="Helical" evidence="13">
    <location>
        <begin position="292"/>
        <end position="314"/>
    </location>
</feature>
<dbReference type="PANTHER" id="PTHR43185">
    <property type="entry name" value="FERROUS IRON TRANSPORT PROTEIN B"/>
    <property type="match status" value="1"/>
</dbReference>
<feature type="transmembrane region" description="Helical" evidence="13">
    <location>
        <begin position="718"/>
        <end position="739"/>
    </location>
</feature>
<protein>
    <recommendedName>
        <fullName evidence="12 13">Ferrous iron transport protein B</fullName>
    </recommendedName>
</protein>
<evidence type="ECO:0000313" key="16">
    <source>
        <dbReference type="Proteomes" id="UP000748752"/>
    </source>
</evidence>
<feature type="transmembrane region" description="Helical" evidence="13">
    <location>
        <begin position="691"/>
        <end position="712"/>
    </location>
</feature>
<evidence type="ECO:0000256" key="13">
    <source>
        <dbReference type="RuleBase" id="RU362098"/>
    </source>
</evidence>
<feature type="domain" description="FeoB-type G" evidence="14">
    <location>
        <begin position="10"/>
        <end position="172"/>
    </location>
</feature>
<comment type="function">
    <text evidence="13">Probable transporter of a GTP-driven Fe(2+) uptake system.</text>
</comment>
<comment type="subcellular location">
    <subcellularLocation>
        <location evidence="13">Cell inner membrane</location>
        <topology evidence="13">Multi-pass membrane protein</topology>
    </subcellularLocation>
    <subcellularLocation>
        <location evidence="1">Cell membrane</location>
        <topology evidence="1">Multi-pass membrane protein</topology>
    </subcellularLocation>
</comment>
<dbReference type="InterPro" id="IPR003373">
    <property type="entry name" value="Fe2_transport_prot-B"/>
</dbReference>
<sequence length="790" mass="82830">MPDAPTPAGPLTFAIAGNPNCGKSALFNALTGIRQTTGNWPGVTVERREGRAELDGRPVRVVDLPGIYSLDASSLDERVTRDYLLSREADLVVNVLDATNLERHLYLTVQLLEMGVPVVVALNMMDVAAKRGIDIDTALLGERLGCPVVPVVAVAKQGITELSARALGVVDGRERGGFPLGHEEIVDQAVSELAAGYTAAGANGNARWLGLKLLEEDDAARALAGGPLLEQAAHWRTAIAERAGEDADAYIADTRFGHAHALARGAMRRRGGAGGNLSDAIDRVVLSRLWGIPLFLAVMYLMFVFTISIGGAFIDFFDGAAQALFVDGLGAVLTNLGAPPVLRLVLAEGIGGGLTVVATFIPIIASLYIFLSALEDSGYMARAAFVMDRAMRAIGLPGKAFVPLIVGFGCNVPAVMATRTLERERERKLTILMNPFMSCGARLPVYVLFAAAFFPHQGQNVVFALYLTGIAVALLTGLVMKRTLLSGTSTGFMMELPPYHRPTLRGVLLRTWDRVKLFLRDAGKVIVVMVLALNLLGSIGTDGSLGETDSDASVLAAASRTATPLFAPMGIQADNWPAVLGIFSGVLAKEVIVGTLDAMYGRIAADERAASQATGAGEAPAADTGYDLGAALTAAAATVPANFAGVVRSLTDPLGLGVGDLSDRAGVGAEQGVQAGTFGAMEARFDGRAGAFAYLLFVLLYFPCVATLAAVVRETGAAWATFVAAWTTGIAFITATAFYQAATFSRHPTTASLWLGGMLAVLVAVFIGLRIWARRGGDGERPPTPAEATG</sequence>
<feature type="transmembrane region" description="Helical" evidence="13">
    <location>
        <begin position="429"/>
        <end position="454"/>
    </location>
</feature>
<evidence type="ECO:0000256" key="9">
    <source>
        <dbReference type="ARBA" id="ARBA00023065"/>
    </source>
</evidence>
<keyword evidence="2 13" id="KW-0813">Transport</keyword>
<evidence type="ECO:0000256" key="2">
    <source>
        <dbReference type="ARBA" id="ARBA00022448"/>
    </source>
</evidence>
<evidence type="ECO:0000256" key="11">
    <source>
        <dbReference type="ARBA" id="ARBA00023136"/>
    </source>
</evidence>
<dbReference type="InterPro" id="IPR005225">
    <property type="entry name" value="Small_GTP-bd"/>
</dbReference>
<evidence type="ECO:0000256" key="1">
    <source>
        <dbReference type="ARBA" id="ARBA00004651"/>
    </source>
</evidence>
<dbReference type="NCBIfam" id="TIGR00437">
    <property type="entry name" value="feoB"/>
    <property type="match status" value="1"/>
</dbReference>
<dbReference type="EMBL" id="NRRV01000029">
    <property type="protein sequence ID" value="MBK1631614.1"/>
    <property type="molecule type" value="Genomic_DNA"/>
</dbReference>
<dbReference type="InterPro" id="IPR027417">
    <property type="entry name" value="P-loop_NTPase"/>
</dbReference>
<feature type="transmembrane region" description="Helical" evidence="13">
    <location>
        <begin position="350"/>
        <end position="374"/>
    </location>
</feature>
<dbReference type="InterPro" id="IPR011640">
    <property type="entry name" value="Fe2_transport_prot_B_C"/>
</dbReference>
<dbReference type="InterPro" id="IPR030389">
    <property type="entry name" value="G_FEOB_dom"/>
</dbReference>
<dbReference type="PROSITE" id="PS51711">
    <property type="entry name" value="G_FEOB"/>
    <property type="match status" value="1"/>
</dbReference>
<keyword evidence="5 13" id="KW-0812">Transmembrane</keyword>
<dbReference type="Pfam" id="PF07670">
    <property type="entry name" value="Gate"/>
    <property type="match status" value="2"/>
</dbReference>
<dbReference type="PANTHER" id="PTHR43185:SF1">
    <property type="entry name" value="FE(2+) TRANSPORTER FEOB"/>
    <property type="match status" value="1"/>
</dbReference>
<reference evidence="15 16" key="1">
    <citation type="journal article" date="2020" name="Microorganisms">
        <title>Osmotic Adaptation and Compatible Solute Biosynthesis of Phototrophic Bacteria as Revealed from Genome Analyses.</title>
        <authorList>
            <person name="Imhoff J.F."/>
            <person name="Rahn T."/>
            <person name="Kunzel S."/>
            <person name="Keller A."/>
            <person name="Neulinger S.C."/>
        </authorList>
    </citation>
    <scope>NUCLEOTIDE SEQUENCE [LARGE SCALE GENOMIC DNA]</scope>
    <source>
        <strain evidence="15 16">DSM 6210</strain>
    </source>
</reference>
<evidence type="ECO:0000256" key="7">
    <source>
        <dbReference type="ARBA" id="ARBA00022989"/>
    </source>
</evidence>
<evidence type="ECO:0000256" key="10">
    <source>
        <dbReference type="ARBA" id="ARBA00023134"/>
    </source>
</evidence>
<dbReference type="NCBIfam" id="NF007105">
    <property type="entry name" value="PRK09554.1"/>
    <property type="match status" value="1"/>
</dbReference>
<comment type="caution">
    <text evidence="15">The sequence shown here is derived from an EMBL/GenBank/DDBJ whole genome shotgun (WGS) entry which is preliminary data.</text>
</comment>
<dbReference type="Proteomes" id="UP000748752">
    <property type="component" value="Unassembled WGS sequence"/>
</dbReference>
<proteinExistence type="inferred from homology"/>
<feature type="transmembrane region" description="Helical" evidence="13">
    <location>
        <begin position="751"/>
        <end position="773"/>
    </location>
</feature>
<name>A0ABS1CJE5_9GAMM</name>
<gene>
    <name evidence="15" type="ORF">CKO31_12840</name>
</gene>
<evidence type="ECO:0000259" key="14">
    <source>
        <dbReference type="PROSITE" id="PS51711"/>
    </source>
</evidence>
<dbReference type="Pfam" id="PF02421">
    <property type="entry name" value="FeoB_N"/>
    <property type="match status" value="1"/>
</dbReference>
<evidence type="ECO:0000256" key="3">
    <source>
        <dbReference type="ARBA" id="ARBA00022475"/>
    </source>
</evidence>
<dbReference type="InterPro" id="IPR041069">
    <property type="entry name" value="FeoB_Cyto"/>
</dbReference>
<keyword evidence="10 13" id="KW-0342">GTP-binding</keyword>
<dbReference type="SUPFAM" id="SSF52540">
    <property type="entry name" value="P-loop containing nucleoside triphosphate hydrolases"/>
    <property type="match status" value="1"/>
</dbReference>
<accession>A0ABS1CJE5</accession>
<feature type="transmembrane region" description="Helical" evidence="13">
    <location>
        <begin position="460"/>
        <end position="480"/>
    </location>
</feature>
<evidence type="ECO:0000256" key="5">
    <source>
        <dbReference type="ARBA" id="ARBA00022692"/>
    </source>
</evidence>
<dbReference type="InterPro" id="IPR011642">
    <property type="entry name" value="Gate_dom"/>
</dbReference>
<dbReference type="NCBIfam" id="TIGR00231">
    <property type="entry name" value="small_GTP"/>
    <property type="match status" value="1"/>
</dbReference>
<organism evidence="15 16">
    <name type="scientific">Thiohalocapsa halophila</name>
    <dbReference type="NCBI Taxonomy" id="69359"/>
    <lineage>
        <taxon>Bacteria</taxon>
        <taxon>Pseudomonadati</taxon>
        <taxon>Pseudomonadota</taxon>
        <taxon>Gammaproteobacteria</taxon>
        <taxon>Chromatiales</taxon>
        <taxon>Chromatiaceae</taxon>
        <taxon>Thiohalocapsa</taxon>
    </lineage>
</organism>
<keyword evidence="9" id="KW-0406">Ion transport</keyword>
<keyword evidence="6" id="KW-0547">Nucleotide-binding</keyword>
<keyword evidence="7 13" id="KW-1133">Transmembrane helix</keyword>
<dbReference type="CDD" id="cd01879">
    <property type="entry name" value="FeoB"/>
    <property type="match status" value="1"/>
</dbReference>
<evidence type="ECO:0000256" key="4">
    <source>
        <dbReference type="ARBA" id="ARBA00022496"/>
    </source>
</evidence>
<evidence type="ECO:0000256" key="6">
    <source>
        <dbReference type="ARBA" id="ARBA00022741"/>
    </source>
</evidence>
<keyword evidence="4 13" id="KW-0410">Iron transport</keyword>
<comment type="similarity">
    <text evidence="13">Belongs to the TRAFAC class TrmE-Era-EngA-EngB-Septin-like GTPase superfamily. FeoB GTPase (TC 9.A.8) family.</text>
</comment>
<keyword evidence="16" id="KW-1185">Reference proteome</keyword>
<dbReference type="Gene3D" id="1.10.287.1770">
    <property type="match status" value="1"/>
</dbReference>
<dbReference type="Gene3D" id="3.40.50.300">
    <property type="entry name" value="P-loop containing nucleotide triphosphate hydrolases"/>
    <property type="match status" value="1"/>
</dbReference>
<evidence type="ECO:0000256" key="8">
    <source>
        <dbReference type="ARBA" id="ARBA00023004"/>
    </source>
</evidence>